<dbReference type="EMBL" id="JAIZAY010000010">
    <property type="protein sequence ID" value="KAJ8034992.1"/>
    <property type="molecule type" value="Genomic_DNA"/>
</dbReference>
<proteinExistence type="predicted"/>
<dbReference type="InterPro" id="IPR036691">
    <property type="entry name" value="Endo/exonu/phosph_ase_sf"/>
</dbReference>
<dbReference type="SUPFAM" id="SSF56219">
    <property type="entry name" value="DNase I-like"/>
    <property type="match status" value="1"/>
</dbReference>
<dbReference type="Proteomes" id="UP001152320">
    <property type="component" value="Chromosome 10"/>
</dbReference>
<dbReference type="Gene3D" id="3.60.10.10">
    <property type="entry name" value="Endonuclease/exonuclease/phosphatase"/>
    <property type="match status" value="1"/>
</dbReference>
<dbReference type="PANTHER" id="PTHR33776">
    <property type="entry name" value="ENDO/EXONUCLEASE/PHOSPHATASE DOMAIN-CONTAINING PROTEIN"/>
    <property type="match status" value="1"/>
</dbReference>
<evidence type="ECO:0000313" key="2">
    <source>
        <dbReference type="Proteomes" id="UP001152320"/>
    </source>
</evidence>
<accession>A0A9Q1H4E3</accession>
<dbReference type="OrthoDB" id="5986507at2759"/>
<dbReference type="AlphaFoldDB" id="A0A9Q1H4E3"/>
<protein>
    <submittedName>
        <fullName evidence="1">Uncharacterized protein</fullName>
    </submittedName>
</protein>
<sequence>MSKNFDPLLSLLNPCKNTFSVIAITETWFHKDIPFDLYNISGYTLIHRDRIDRNGGGVAMFVNNMFTFTVYDQISVTNYNSFEAMFINLCISQAKSVNIGVLYRPPHLSTSQFITDFNEMLSSYGYCSKTCYILGDLNINLMNVENDNQCADFMNVLYSYSLVPTVDIPTRISSTSATLIDNIITNDNYPMNSAIITMISVITYPFA</sequence>
<gene>
    <name evidence="1" type="ORF">HOLleu_22055</name>
</gene>
<dbReference type="PANTHER" id="PTHR33776:SF4">
    <property type="entry name" value="ENDONUCLEASE_EXONUCLEASE_PHOSPHATASE DOMAIN-CONTAINING PROTEIN"/>
    <property type="match status" value="1"/>
</dbReference>
<comment type="caution">
    <text evidence="1">The sequence shown here is derived from an EMBL/GenBank/DDBJ whole genome shotgun (WGS) entry which is preliminary data.</text>
</comment>
<evidence type="ECO:0000313" key="1">
    <source>
        <dbReference type="EMBL" id="KAJ8034992.1"/>
    </source>
</evidence>
<keyword evidence="2" id="KW-1185">Reference proteome</keyword>
<organism evidence="1 2">
    <name type="scientific">Holothuria leucospilota</name>
    <name type="common">Black long sea cucumber</name>
    <name type="synonym">Mertensiothuria leucospilota</name>
    <dbReference type="NCBI Taxonomy" id="206669"/>
    <lineage>
        <taxon>Eukaryota</taxon>
        <taxon>Metazoa</taxon>
        <taxon>Echinodermata</taxon>
        <taxon>Eleutherozoa</taxon>
        <taxon>Echinozoa</taxon>
        <taxon>Holothuroidea</taxon>
        <taxon>Aspidochirotacea</taxon>
        <taxon>Aspidochirotida</taxon>
        <taxon>Holothuriidae</taxon>
        <taxon>Holothuria</taxon>
    </lineage>
</organism>
<name>A0A9Q1H4E3_HOLLE</name>
<reference evidence="1" key="1">
    <citation type="submission" date="2021-10" db="EMBL/GenBank/DDBJ databases">
        <title>Tropical sea cucumber genome reveals ecological adaptation and Cuvierian tubules defense mechanism.</title>
        <authorList>
            <person name="Chen T."/>
        </authorList>
    </citation>
    <scope>NUCLEOTIDE SEQUENCE</scope>
    <source>
        <strain evidence="1">Nanhai2018</strain>
        <tissue evidence="1">Muscle</tissue>
    </source>
</reference>